<evidence type="ECO:0000256" key="1">
    <source>
        <dbReference type="SAM" id="Phobius"/>
    </source>
</evidence>
<dbReference type="STRING" id="545694.TREPR_1994"/>
<dbReference type="AlphaFoldDB" id="F5YKE1"/>
<keyword evidence="1" id="KW-1133">Transmembrane helix</keyword>
<evidence type="ECO:0008006" key="4">
    <source>
        <dbReference type="Google" id="ProtNLM"/>
    </source>
</evidence>
<dbReference type="HOGENOM" id="CLU_345783_0_0_12"/>
<evidence type="ECO:0000313" key="2">
    <source>
        <dbReference type="EMBL" id="AEF84423.1"/>
    </source>
</evidence>
<sequence length="692" mass="75603">MLIETRLSQEDFIDPSAASQVLMTLTEMGADTLIIQTPVLENPSFGGNFPGVSGDSSGSPGIRSRFDGEFALVERNIRNLFEAIRLGFILPSEAERYVGELVIITERGKDRLLQALVPQEKQEKLLEHSAGVFGRLYLPGLDLYLGSAKDWDGKIRRIAPVMIREDGSEAEHIVFAALKSAGTFSAGPEGDFPLPTDETGALLFIPPNLEEQDFRRIPLAAFQEYEEADREFGRLLTNAENQGIYKDLDPVAYPGYLHKYTEEIRDELLAAPDQEKKDLWLNARAGYFKSLDEFFNGPSETSLVDGYERMIASESLGVEGIRRVTVLRNELILTFRNLREKYAELLRLRSAMEAELSGAFCILGAPGENSDLESSALMANTLLTGRVFSPDTGQDTLVWSLLGVLVILTSIALTGPWVSLGLGLVLTAALGFGFSESFILRSYWMDPLIPLSGALAGIISSFVFALLAKYREANRLRRAYGPRMDPSWLKGLIRAGGPGLSETLNTNAAIVVVREGNLKGLENRSSPQEAAQAASAFLKEVLKVFGKAGGVLSGIEGDTAVFAFGSPLERRAMTKMKGAVPYDDRDKVPAPQSPGARAASLVKELLEKSPPSWRFALDTGECAFSWSAATGYTAAGHPVISARLLSGLTQRYKTRNLVSSRICSLAPDLAAKKLGALVDQNNNERKEFFELQ</sequence>
<dbReference type="Gene3D" id="3.30.70.1230">
    <property type="entry name" value="Nucleotide cyclase"/>
    <property type="match status" value="1"/>
</dbReference>
<dbReference type="InterPro" id="IPR029787">
    <property type="entry name" value="Nucleotide_cyclase"/>
</dbReference>
<accession>F5YKE1</accession>
<proteinExistence type="predicted"/>
<dbReference type="eggNOG" id="COG4252">
    <property type="taxonomic scope" value="Bacteria"/>
</dbReference>
<feature type="transmembrane region" description="Helical" evidence="1">
    <location>
        <begin position="420"/>
        <end position="443"/>
    </location>
</feature>
<evidence type="ECO:0000313" key="3">
    <source>
        <dbReference type="Proteomes" id="UP000009223"/>
    </source>
</evidence>
<dbReference type="Proteomes" id="UP000009223">
    <property type="component" value="Chromosome"/>
</dbReference>
<protein>
    <recommendedName>
        <fullName evidence="4">Guanylate cyclase domain-containing protein</fullName>
    </recommendedName>
</protein>
<name>F5YKE1_TREPZ</name>
<dbReference type="EMBL" id="CP001843">
    <property type="protein sequence ID" value="AEF84423.1"/>
    <property type="molecule type" value="Genomic_DNA"/>
</dbReference>
<keyword evidence="3" id="KW-1185">Reference proteome</keyword>
<gene>
    <name evidence="2" type="ordered locus">TREPR_1994</name>
</gene>
<organism evidence="2 3">
    <name type="scientific">Treponema primitia (strain ATCC BAA-887 / DSM 12427 / ZAS-2)</name>
    <dbReference type="NCBI Taxonomy" id="545694"/>
    <lineage>
        <taxon>Bacteria</taxon>
        <taxon>Pseudomonadati</taxon>
        <taxon>Spirochaetota</taxon>
        <taxon>Spirochaetia</taxon>
        <taxon>Spirochaetales</taxon>
        <taxon>Treponemataceae</taxon>
        <taxon>Treponema</taxon>
    </lineage>
</organism>
<keyword evidence="1" id="KW-0812">Transmembrane</keyword>
<reference evidence="2 3" key="2">
    <citation type="journal article" date="2011" name="ISME J.">
        <title>RNA-seq reveals cooperative metabolic interactions between two termite-gut spirochete species in co-culture.</title>
        <authorList>
            <person name="Rosenthal A.Z."/>
            <person name="Matson E.G."/>
            <person name="Eldar A."/>
            <person name="Leadbetter J.R."/>
        </authorList>
    </citation>
    <scope>NUCLEOTIDE SEQUENCE [LARGE SCALE GENOMIC DNA]</scope>
    <source>
        <strain evidence="3">ATCC BAA-887 / DSM 12427 / ZAS-2</strain>
    </source>
</reference>
<feature type="transmembrane region" description="Helical" evidence="1">
    <location>
        <begin position="449"/>
        <end position="468"/>
    </location>
</feature>
<reference evidence="3" key="1">
    <citation type="submission" date="2009-12" db="EMBL/GenBank/DDBJ databases">
        <title>Complete sequence of Treponema primitia strain ZAS-2.</title>
        <authorList>
            <person name="Tetu S.G."/>
            <person name="Matson E."/>
            <person name="Ren Q."/>
            <person name="Seshadri R."/>
            <person name="Elbourne L."/>
            <person name="Hassan K.A."/>
            <person name="Durkin A."/>
            <person name="Radune D."/>
            <person name="Mohamoud Y."/>
            <person name="Shay R."/>
            <person name="Jin S."/>
            <person name="Zhang X."/>
            <person name="Lucey K."/>
            <person name="Ballor N.R."/>
            <person name="Ottesen E."/>
            <person name="Rosenthal R."/>
            <person name="Allen A."/>
            <person name="Leadbetter J.R."/>
            <person name="Paulsen I.T."/>
        </authorList>
    </citation>
    <scope>NUCLEOTIDE SEQUENCE [LARGE SCALE GENOMIC DNA]</scope>
    <source>
        <strain evidence="3">ATCC BAA-887 / DSM 12427 / ZAS-2</strain>
    </source>
</reference>
<keyword evidence="1" id="KW-0472">Membrane</keyword>
<dbReference type="KEGG" id="tpi:TREPR_1994"/>
<feature type="transmembrane region" description="Helical" evidence="1">
    <location>
        <begin position="396"/>
        <end position="413"/>
    </location>
</feature>